<evidence type="ECO:0000259" key="2">
    <source>
        <dbReference type="Pfam" id="PF00975"/>
    </source>
</evidence>
<dbReference type="Proteomes" id="UP000286931">
    <property type="component" value="Unassembled WGS sequence"/>
</dbReference>
<dbReference type="PANTHER" id="PTHR11487:SF0">
    <property type="entry name" value="S-ACYL FATTY ACID SYNTHASE THIOESTERASE, MEDIUM CHAIN"/>
    <property type="match status" value="1"/>
</dbReference>
<dbReference type="SUPFAM" id="SSF53474">
    <property type="entry name" value="alpha/beta-Hydrolases"/>
    <property type="match status" value="1"/>
</dbReference>
<proteinExistence type="inferred from homology"/>
<dbReference type="PANTHER" id="PTHR11487">
    <property type="entry name" value="THIOESTERASE"/>
    <property type="match status" value="1"/>
</dbReference>
<dbReference type="AlphaFoldDB" id="A0A401YQU0"/>
<keyword evidence="4" id="KW-1185">Reference proteome</keyword>
<dbReference type="InterPro" id="IPR001031">
    <property type="entry name" value="Thioesterase"/>
</dbReference>
<evidence type="ECO:0000256" key="1">
    <source>
        <dbReference type="ARBA" id="ARBA00007169"/>
    </source>
</evidence>
<sequence>MLTPVNDLGDDPRRPVLICLPYAGGSARAFGAWGPALSAAGIGLLAVRLPGREELVRRRPYTRPKELVADLANEIAPIASSRPYALFGHSMGAGLAHTLTHEMSRRRYALPDPLVVSAHRAPHLPAPWPPTGDLADTELVDFLRVFGLVSVAALAIPELVELLLPMLRADLALAAAVPCRPRRPLSCRTVVYGGLDDPFVDAPALSAWGAAVLGTPHVRRFPGGHLFPWEHPEEFGRILLADLAALSATTVGEAG</sequence>
<protein>
    <submittedName>
        <fullName evidence="3">Thioesterase</fullName>
    </submittedName>
</protein>
<evidence type="ECO:0000313" key="4">
    <source>
        <dbReference type="Proteomes" id="UP000286931"/>
    </source>
</evidence>
<dbReference type="Gene3D" id="3.40.50.1820">
    <property type="entry name" value="alpha/beta hydrolase"/>
    <property type="match status" value="1"/>
</dbReference>
<dbReference type="InterPro" id="IPR012223">
    <property type="entry name" value="TEII"/>
</dbReference>
<dbReference type="Pfam" id="PF00975">
    <property type="entry name" value="Thioesterase"/>
    <property type="match status" value="1"/>
</dbReference>
<evidence type="ECO:0000313" key="3">
    <source>
        <dbReference type="EMBL" id="GCD96978.1"/>
    </source>
</evidence>
<dbReference type="EMBL" id="BIFH01000022">
    <property type="protein sequence ID" value="GCD96978.1"/>
    <property type="molecule type" value="Genomic_DNA"/>
</dbReference>
<feature type="domain" description="Thioesterase" evidence="2">
    <location>
        <begin position="17"/>
        <end position="239"/>
    </location>
</feature>
<dbReference type="InterPro" id="IPR029058">
    <property type="entry name" value="AB_hydrolase_fold"/>
</dbReference>
<organism evidence="3 4">
    <name type="scientific">Embleya hyalina</name>
    <dbReference type="NCBI Taxonomy" id="516124"/>
    <lineage>
        <taxon>Bacteria</taxon>
        <taxon>Bacillati</taxon>
        <taxon>Actinomycetota</taxon>
        <taxon>Actinomycetes</taxon>
        <taxon>Kitasatosporales</taxon>
        <taxon>Streptomycetaceae</taxon>
        <taxon>Embleya</taxon>
    </lineage>
</organism>
<dbReference type="GO" id="GO:0008610">
    <property type="term" value="P:lipid biosynthetic process"/>
    <property type="evidence" value="ECO:0007669"/>
    <property type="project" value="TreeGrafter"/>
</dbReference>
<gene>
    <name evidence="3" type="ORF">EHYA_04665</name>
</gene>
<comment type="similarity">
    <text evidence="1">Belongs to the thioesterase family.</text>
</comment>
<dbReference type="RefSeq" id="WP_126638999.1">
    <property type="nucleotide sequence ID" value="NZ_BIFH01000022.1"/>
</dbReference>
<accession>A0A401YQU0</accession>
<comment type="caution">
    <text evidence="3">The sequence shown here is derived from an EMBL/GenBank/DDBJ whole genome shotgun (WGS) entry which is preliminary data.</text>
</comment>
<dbReference type="OrthoDB" id="8480037at2"/>
<name>A0A401YQU0_9ACTN</name>
<reference evidence="3 4" key="1">
    <citation type="submission" date="2018-12" db="EMBL/GenBank/DDBJ databases">
        <title>Draft genome sequence of Embleya hyalina NBRC 13850T.</title>
        <authorList>
            <person name="Komaki H."/>
            <person name="Hosoyama A."/>
            <person name="Kimura A."/>
            <person name="Ichikawa N."/>
            <person name="Tamura T."/>
        </authorList>
    </citation>
    <scope>NUCLEOTIDE SEQUENCE [LARGE SCALE GENOMIC DNA]</scope>
    <source>
        <strain evidence="3 4">NBRC 13850</strain>
    </source>
</reference>